<dbReference type="GO" id="GO:0005737">
    <property type="term" value="C:cytoplasm"/>
    <property type="evidence" value="ECO:0000318"/>
    <property type="project" value="GO_Central"/>
</dbReference>
<dbReference type="SUPFAM" id="SSF57850">
    <property type="entry name" value="RING/U-box"/>
    <property type="match status" value="3"/>
</dbReference>
<dbReference type="Gene3D" id="3.30.40.10">
    <property type="entry name" value="Zinc/RING finger domain, C3HC4 (zinc finger)"/>
    <property type="match status" value="2"/>
</dbReference>
<dbReference type="GO" id="GO:0061630">
    <property type="term" value="F:ubiquitin protein ligase activity"/>
    <property type="evidence" value="ECO:0000318"/>
    <property type="project" value="GO_Central"/>
</dbReference>
<keyword evidence="4" id="KW-0808">Transferase</keyword>
<dbReference type="GO" id="GO:0000151">
    <property type="term" value="C:ubiquitin ligase complex"/>
    <property type="evidence" value="ECO:0000318"/>
    <property type="project" value="GO_Central"/>
</dbReference>
<accession>A0A8R1UAR5</accession>
<evidence type="ECO:0000256" key="2">
    <source>
        <dbReference type="ARBA" id="ARBA00004906"/>
    </source>
</evidence>
<keyword evidence="8" id="KW-0833">Ubl conjugation pathway</keyword>
<organism evidence="11 12">
    <name type="scientific">Pristionchus pacificus</name>
    <name type="common">Parasitic nematode worm</name>
    <dbReference type="NCBI Taxonomy" id="54126"/>
    <lineage>
        <taxon>Eukaryota</taxon>
        <taxon>Metazoa</taxon>
        <taxon>Ecdysozoa</taxon>
        <taxon>Nematoda</taxon>
        <taxon>Chromadorea</taxon>
        <taxon>Rhabditida</taxon>
        <taxon>Rhabditina</taxon>
        <taxon>Diplogasteromorpha</taxon>
        <taxon>Diplogasteroidea</taxon>
        <taxon>Neodiplogasteridae</taxon>
        <taxon>Pristionchus</taxon>
    </lineage>
</organism>
<evidence type="ECO:0000256" key="9">
    <source>
        <dbReference type="ARBA" id="ARBA00022833"/>
    </source>
</evidence>
<evidence type="ECO:0000256" key="7">
    <source>
        <dbReference type="ARBA" id="ARBA00022771"/>
    </source>
</evidence>
<dbReference type="GO" id="GO:0008270">
    <property type="term" value="F:zinc ion binding"/>
    <property type="evidence" value="ECO:0007669"/>
    <property type="project" value="UniProtKB-KW"/>
</dbReference>
<name>A0A8R1UAR5_PRIPA</name>
<reference evidence="11" key="2">
    <citation type="submission" date="2022-06" db="UniProtKB">
        <authorList>
            <consortium name="EnsemblMetazoa"/>
        </authorList>
    </citation>
    <scope>IDENTIFICATION</scope>
    <source>
        <strain evidence="11">PS312</strain>
    </source>
</reference>
<dbReference type="GO" id="GO:0031624">
    <property type="term" value="F:ubiquitin conjugating enzyme binding"/>
    <property type="evidence" value="ECO:0000318"/>
    <property type="project" value="GO_Central"/>
</dbReference>
<evidence type="ECO:0000256" key="5">
    <source>
        <dbReference type="ARBA" id="ARBA00022723"/>
    </source>
</evidence>
<comment type="pathway">
    <text evidence="2">Protein modification; protein ubiquitination.</text>
</comment>
<dbReference type="PANTHER" id="PTHR11685">
    <property type="entry name" value="RBR FAMILY RING FINGER AND IBR DOMAIN-CONTAINING"/>
    <property type="match status" value="1"/>
</dbReference>
<keyword evidence="7" id="KW-0863">Zinc-finger</keyword>
<protein>
    <recommendedName>
        <fullName evidence="3">RBR-type E3 ubiquitin transferase</fullName>
        <ecNumber evidence="3">2.3.2.31</ecNumber>
    </recommendedName>
</protein>
<keyword evidence="6" id="KW-0677">Repeat</keyword>
<evidence type="ECO:0000313" key="12">
    <source>
        <dbReference type="Proteomes" id="UP000005239"/>
    </source>
</evidence>
<keyword evidence="9" id="KW-0862">Zinc</keyword>
<keyword evidence="5" id="KW-0479">Metal-binding</keyword>
<evidence type="ECO:0000256" key="4">
    <source>
        <dbReference type="ARBA" id="ARBA00022679"/>
    </source>
</evidence>
<dbReference type="GO" id="GO:0016567">
    <property type="term" value="P:protein ubiquitination"/>
    <property type="evidence" value="ECO:0007669"/>
    <property type="project" value="InterPro"/>
</dbReference>
<evidence type="ECO:0000256" key="10">
    <source>
        <dbReference type="SAM" id="MobiDB-lite"/>
    </source>
</evidence>
<evidence type="ECO:0000256" key="6">
    <source>
        <dbReference type="ARBA" id="ARBA00022737"/>
    </source>
</evidence>
<dbReference type="EnsemblMetazoa" id="PPA16521.1">
    <property type="protein sequence ID" value="PPA16521.1"/>
    <property type="gene ID" value="WBGene00106075"/>
</dbReference>
<feature type="region of interest" description="Disordered" evidence="10">
    <location>
        <begin position="940"/>
        <end position="1021"/>
    </location>
</feature>
<feature type="compositionally biased region" description="Basic residues" evidence="10">
    <location>
        <begin position="1010"/>
        <end position="1019"/>
    </location>
</feature>
<feature type="compositionally biased region" description="Acidic residues" evidence="10">
    <location>
        <begin position="969"/>
        <end position="981"/>
    </location>
</feature>
<dbReference type="GO" id="GO:0006511">
    <property type="term" value="P:ubiquitin-dependent protein catabolic process"/>
    <property type="evidence" value="ECO:0000318"/>
    <property type="project" value="GO_Central"/>
</dbReference>
<keyword evidence="12" id="KW-1185">Reference proteome</keyword>
<comment type="catalytic activity">
    <reaction evidence="1">
        <text>[E2 ubiquitin-conjugating enzyme]-S-ubiquitinyl-L-cysteine + [acceptor protein]-L-lysine = [E2 ubiquitin-conjugating enzyme]-L-cysteine + [acceptor protein]-N(6)-ubiquitinyl-L-lysine.</text>
        <dbReference type="EC" id="2.3.2.31"/>
    </reaction>
</comment>
<sequence length="1479" mass="170444">MFDTQEYNYVKIERRNRANGEYILFQSRIVNILHKITQNSDYSKALQKIFLSQKEITTSACDRIVGIVDTELFPVDPVPPLFNASSPSRERGQLHGHKRDVRTARSVRHRRLLRAVLVEQEEAMDAADQIEQLQDPLHNVRVSISTHEFDRAYRSTIINQQAEYDMRFRYIHGRSTASPPTEGLIDHVFGDTPRLRRYATSSAIHHVFGDTPRLRRYTTWAVKKYGWFIVEKRTPWNTCNDRWKPVDYEYRDHRMYARQDEVVDQKVHVMYTVLEKATKSSVYTNIPAKKSHCVYFLPDHRFFALFFRRLTCVAKHVKSKRKRRYEYEHFLSTTKRQNLIPIPEPTTWTWQEEEDEFEEEIIDDVVIVESPSRIVLVTALPQLFTRLAMVKTALHDHPTMPVHRQETALVLGRSFTNCIIAKELAEEEIGLFVQENCLLCADGWGRIRILFEEGDPPLQSDRSLASTSCGTCCMMMDSGALNEHERPFALSCGHVSCTGCWLRRVSDGMKRGEVSTTCPDSSCTQTLTITEAAALLVTTMPLKRRSFGNRRLRAAAGAVDCGALKDHLDHLELTLTSIPAHDCLSDASVAVWYARVAPRLPICPFPARHTTSTTASLIDTVSMSTDIFWSHVPSFIKKLAFDVRLSYIEERSGQPVGMLADAEEKGVLAALAHLAQMCALHSGKSRRCLALAQKIQFALHYFFDTKDRNRRNLLRKTDFIKMILKDFVHEFMRPDRTNHRYGVRPCRLGPSTITKEISPEGSCHRCIIQYGNYYGYESVNTAFRRPDPIGIDGFNVPYSLNKKKRWMLPATLVKDIEQLQKPSINLRVSVSMHEFDQAFHSMKEWSNELKYRLTRACYSVTRDGRVTQHVAPKEQQMMKALLHQWDDGAKPWRPRNQTWRGVHRVIDLREPRAYLNSDDEEDDQTLHVVYSVVDVPAKPSEYARLPPKKTAPRRDRTSRQRQKRIIEWESNDSDDEEDTTQEESTGPSHHQEPASLSSLIVPSKSPLVNSRRRKCRSSKKPSYVDESFRMLTKRQDLFRREEPTRWTWQEEEEEDEFEENIVEDIVMVESPSRIILVTPMPQLFTRIRLSESSLHDHPMLPVYPRSWEVHRGDTERVLGRDYPVCIIAKELNHDEIGLFAQENCLRCTEHWGRISILLEDDDNLSTQITPNQSTSSSCAVCCRTMHKGAVNELDRPFSLSCGHTSCTGCWLRRISDGIKKGDCPTRCPDASCPLQLSITVAAALLDSMSMRSYSEAVAEALLRQQKIARCVRCRRLRWVASSNTVVRCECGSVVCARCSSRAHQPVSCEIYHAYTEYIDTYGKRPMLTFFFDRIYLRSAGIAKPNESLPVVVESSGIRLSQHGLGYLVLLIHNPRSMELAFDARIAYTEAKTELDDRLQCLSIRARKEFSHVLAGLAHLAQMCYIHISVKSMRSQVLAQRIQFAMSFFFNTKDRNRRNLLHKTEFMKKILKDIEHELFL</sequence>
<gene>
    <name evidence="11" type="primary">WBGene00106075</name>
</gene>
<dbReference type="Proteomes" id="UP000005239">
    <property type="component" value="Unassembled WGS sequence"/>
</dbReference>
<evidence type="ECO:0000256" key="1">
    <source>
        <dbReference type="ARBA" id="ARBA00001798"/>
    </source>
</evidence>
<dbReference type="InterPro" id="IPR013083">
    <property type="entry name" value="Znf_RING/FYVE/PHD"/>
</dbReference>
<dbReference type="FunFam" id="3.30.40.10:FF:000424">
    <property type="entry name" value="RBR-type E3 ubiquitin transferase"/>
    <property type="match status" value="1"/>
</dbReference>
<evidence type="ECO:0000256" key="3">
    <source>
        <dbReference type="ARBA" id="ARBA00012251"/>
    </source>
</evidence>
<reference evidence="12" key="1">
    <citation type="journal article" date="2008" name="Nat. Genet.">
        <title>The Pristionchus pacificus genome provides a unique perspective on nematode lifestyle and parasitism.</title>
        <authorList>
            <person name="Dieterich C."/>
            <person name="Clifton S.W."/>
            <person name="Schuster L.N."/>
            <person name="Chinwalla A."/>
            <person name="Delehaunty K."/>
            <person name="Dinkelacker I."/>
            <person name="Fulton L."/>
            <person name="Fulton R."/>
            <person name="Godfrey J."/>
            <person name="Minx P."/>
            <person name="Mitreva M."/>
            <person name="Roeseler W."/>
            <person name="Tian H."/>
            <person name="Witte H."/>
            <person name="Yang S.P."/>
            <person name="Wilson R.K."/>
            <person name="Sommer R.J."/>
        </authorList>
    </citation>
    <scope>NUCLEOTIDE SEQUENCE [LARGE SCALE GENOMIC DNA]</scope>
    <source>
        <strain evidence="12">PS312</strain>
    </source>
</reference>
<dbReference type="EC" id="2.3.2.31" evidence="3"/>
<evidence type="ECO:0000256" key="8">
    <source>
        <dbReference type="ARBA" id="ARBA00022786"/>
    </source>
</evidence>
<dbReference type="InterPro" id="IPR031127">
    <property type="entry name" value="E3_UB_ligase_RBR"/>
</dbReference>
<proteinExistence type="predicted"/>
<evidence type="ECO:0000313" key="11">
    <source>
        <dbReference type="EnsemblMetazoa" id="PPA16521.1"/>
    </source>
</evidence>